<protein>
    <submittedName>
        <fullName evidence="2">FAD dependent oxidoreductase</fullName>
    </submittedName>
</protein>
<dbReference type="GO" id="GO:0005737">
    <property type="term" value="C:cytoplasm"/>
    <property type="evidence" value="ECO:0007669"/>
    <property type="project" value="TreeGrafter"/>
</dbReference>
<dbReference type="PANTHER" id="PTHR13847">
    <property type="entry name" value="SARCOSINE DEHYDROGENASE-RELATED"/>
    <property type="match status" value="1"/>
</dbReference>
<comment type="caution">
    <text evidence="2">The sequence shown here is derived from an EMBL/GenBank/DDBJ whole genome shotgun (WGS) entry which is preliminary data.</text>
</comment>
<proteinExistence type="predicted"/>
<evidence type="ECO:0000313" key="2">
    <source>
        <dbReference type="EMBL" id="KAH6886961.1"/>
    </source>
</evidence>
<dbReference type="SUPFAM" id="SSF51905">
    <property type="entry name" value="FAD/NAD(P)-binding domain"/>
    <property type="match status" value="1"/>
</dbReference>
<gene>
    <name evidence="2" type="ORF">B0T10DRAFT_76278</name>
</gene>
<organism evidence="2 3">
    <name type="scientific">Thelonectria olida</name>
    <dbReference type="NCBI Taxonomy" id="1576542"/>
    <lineage>
        <taxon>Eukaryota</taxon>
        <taxon>Fungi</taxon>
        <taxon>Dikarya</taxon>
        <taxon>Ascomycota</taxon>
        <taxon>Pezizomycotina</taxon>
        <taxon>Sordariomycetes</taxon>
        <taxon>Hypocreomycetidae</taxon>
        <taxon>Hypocreales</taxon>
        <taxon>Nectriaceae</taxon>
        <taxon>Thelonectria</taxon>
    </lineage>
</organism>
<reference evidence="2 3" key="1">
    <citation type="journal article" date="2021" name="Nat. Commun.">
        <title>Genetic determinants of endophytism in the Arabidopsis root mycobiome.</title>
        <authorList>
            <person name="Mesny F."/>
            <person name="Miyauchi S."/>
            <person name="Thiergart T."/>
            <person name="Pickel B."/>
            <person name="Atanasova L."/>
            <person name="Karlsson M."/>
            <person name="Huettel B."/>
            <person name="Barry K.W."/>
            <person name="Haridas S."/>
            <person name="Chen C."/>
            <person name="Bauer D."/>
            <person name="Andreopoulos W."/>
            <person name="Pangilinan J."/>
            <person name="LaButti K."/>
            <person name="Riley R."/>
            <person name="Lipzen A."/>
            <person name="Clum A."/>
            <person name="Drula E."/>
            <person name="Henrissat B."/>
            <person name="Kohler A."/>
            <person name="Grigoriev I.V."/>
            <person name="Martin F.M."/>
            <person name="Hacquard S."/>
        </authorList>
    </citation>
    <scope>NUCLEOTIDE SEQUENCE [LARGE SCALE GENOMIC DNA]</scope>
    <source>
        <strain evidence="2 3">MPI-CAGE-CH-0241</strain>
    </source>
</reference>
<dbReference type="PANTHER" id="PTHR13847:SF279">
    <property type="entry name" value="FAD DEPENDENT OXIDOREDUCTASE DOMAIN-CONTAINING PROTEIN-RELATED"/>
    <property type="match status" value="1"/>
</dbReference>
<dbReference type="EMBL" id="JAGPYM010000015">
    <property type="protein sequence ID" value="KAH6886961.1"/>
    <property type="molecule type" value="Genomic_DNA"/>
</dbReference>
<evidence type="ECO:0000259" key="1">
    <source>
        <dbReference type="Pfam" id="PF01266"/>
    </source>
</evidence>
<accession>A0A9P9AKA8</accession>
<dbReference type="Gene3D" id="3.50.50.60">
    <property type="entry name" value="FAD/NAD(P)-binding domain"/>
    <property type="match status" value="1"/>
</dbReference>
<dbReference type="AlphaFoldDB" id="A0A9P9AKA8"/>
<feature type="domain" description="FAD dependent oxidoreductase" evidence="1">
    <location>
        <begin position="37"/>
        <end position="416"/>
    </location>
</feature>
<dbReference type="InterPro" id="IPR006076">
    <property type="entry name" value="FAD-dep_OxRdtase"/>
</dbReference>
<dbReference type="Proteomes" id="UP000777438">
    <property type="component" value="Unassembled WGS sequence"/>
</dbReference>
<dbReference type="Gene3D" id="3.30.9.10">
    <property type="entry name" value="D-Amino Acid Oxidase, subunit A, domain 2"/>
    <property type="match status" value="1"/>
</dbReference>
<sequence length="462" mass="50163">MSPSPLPVPNSTISFWRSTPSSLDDYRSTPEVPAEVDIAVIGAGFAGISTIYHVLNLCKARGIPPPKILILEARQACSGATGRNGGHLKPDPYNRPSGLAVTHGADIAAECAAFESRNLSAVKKTIEDEGIDCDFVLTRAVDALMSDAICDKMKGKFDTARSTDSSVIGDLYFTKGTEAEKLSGVKGAKGYVSYSAGHLFPYKLIIGLLSKVLDAGVNLQTHTAVTEVAGKPDDNGYVTLTTTRGLVRAKTVLHAMNGYTSSLLPEFADKIVPARGICAHIKPRNPPARFLTNSYMIRWSEAQYEYLIPRLDGSIVVGGARSEYYQDLQIWYNNVNDDKLIESAKSYFDGYMQRVFHGWEDSGAYTSSMWTGIMGYSSDGMPHLGAVPGRQNQFIVAGFTGHGMPQIFLSAKGIASMMIDKVDFESTGIPKIYKATQARLDTPNNSILEAWEESQSGRQSKL</sequence>
<dbReference type="Pfam" id="PF01266">
    <property type="entry name" value="DAO"/>
    <property type="match status" value="1"/>
</dbReference>
<name>A0A9P9AKA8_9HYPO</name>
<dbReference type="OrthoDB" id="429143at2759"/>
<evidence type="ECO:0000313" key="3">
    <source>
        <dbReference type="Proteomes" id="UP000777438"/>
    </source>
</evidence>
<keyword evidence="3" id="KW-1185">Reference proteome</keyword>
<dbReference type="InterPro" id="IPR036188">
    <property type="entry name" value="FAD/NAD-bd_sf"/>
</dbReference>